<feature type="transmembrane region" description="Helical" evidence="6">
    <location>
        <begin position="194"/>
        <end position="213"/>
    </location>
</feature>
<dbReference type="STRING" id="1963.AQJ27_45400"/>
<dbReference type="PANTHER" id="PTHR42718:SF39">
    <property type="entry name" value="ACTINORHODIN TRANSPORTER-RELATED"/>
    <property type="match status" value="1"/>
</dbReference>
<dbReference type="Gene3D" id="1.20.1250.20">
    <property type="entry name" value="MFS general substrate transporter like domains"/>
    <property type="match status" value="1"/>
</dbReference>
<feature type="transmembrane region" description="Helical" evidence="6">
    <location>
        <begin position="428"/>
        <end position="451"/>
    </location>
</feature>
<gene>
    <name evidence="8" type="ORF">SO3561_08980</name>
</gene>
<dbReference type="InterPro" id="IPR011701">
    <property type="entry name" value="MFS"/>
</dbReference>
<dbReference type="InterPro" id="IPR020846">
    <property type="entry name" value="MFS_dom"/>
</dbReference>
<keyword evidence="4 6" id="KW-0472">Membrane</keyword>
<dbReference type="GO" id="GO:0046677">
    <property type="term" value="P:response to antibiotic"/>
    <property type="evidence" value="ECO:0007669"/>
    <property type="project" value="UniProtKB-KW"/>
</dbReference>
<dbReference type="Proteomes" id="UP000217446">
    <property type="component" value="Unassembled WGS sequence"/>
</dbReference>
<dbReference type="PROSITE" id="PS50850">
    <property type="entry name" value="MFS"/>
    <property type="match status" value="1"/>
</dbReference>
<evidence type="ECO:0000256" key="5">
    <source>
        <dbReference type="ARBA" id="ARBA00023251"/>
    </source>
</evidence>
<feature type="transmembrane region" description="Helical" evidence="6">
    <location>
        <begin position="362"/>
        <end position="381"/>
    </location>
</feature>
<dbReference type="EMBL" id="BDQI01000035">
    <property type="protein sequence ID" value="GAX57410.1"/>
    <property type="molecule type" value="Genomic_DNA"/>
</dbReference>
<dbReference type="AlphaFoldDB" id="A0A250VTW1"/>
<keyword evidence="9" id="KW-1185">Reference proteome</keyword>
<feature type="transmembrane region" description="Helical" evidence="6">
    <location>
        <begin position="131"/>
        <end position="152"/>
    </location>
</feature>
<feature type="domain" description="Major facilitator superfamily (MFS) profile" evidence="7">
    <location>
        <begin position="36"/>
        <end position="483"/>
    </location>
</feature>
<dbReference type="GO" id="GO:0005886">
    <property type="term" value="C:plasma membrane"/>
    <property type="evidence" value="ECO:0007669"/>
    <property type="project" value="UniProtKB-SubCell"/>
</dbReference>
<evidence type="ECO:0000256" key="1">
    <source>
        <dbReference type="ARBA" id="ARBA00004651"/>
    </source>
</evidence>
<dbReference type="InterPro" id="IPR036259">
    <property type="entry name" value="MFS_trans_sf"/>
</dbReference>
<feature type="transmembrane region" description="Helical" evidence="6">
    <location>
        <begin position="225"/>
        <end position="242"/>
    </location>
</feature>
<proteinExistence type="predicted"/>
<dbReference type="CDD" id="cd17321">
    <property type="entry name" value="MFS_MMR_MDR_like"/>
    <property type="match status" value="1"/>
</dbReference>
<sequence>MRTVVHRRIDPQATKNHRLKSRLTSDHGARNLGPVGIMVLLIGVFMPQADYFIVNVALPTIDQSLHASSGALELIVAGYGTVYAALLVVGGRLGDIVGRRRVFAIGLAGFTTASLACGTAPDVWFLLGARLLQGACAALIVPQVLATFHATLQGSELHRAQSLYGAAAGLAIAVGQLAGGLLVTINIAGTTWRPIFWVNVPIGLATLIAVPRFVPPTRSKHPATIDTRGTLLFAATLVALLVPLAEGQTVGWPAWTWILLACAPILAFITIVFERRFERSGGVPLLPPSLLKTRSMHRGLLLQLLFMLGYGALMFVFALTVQHGLHAGPLQSGLAIVPMAIAFFIGSLLTPKVVRRFGGRMTVALGATVNGIGLIGLVVVVTDKWPHVSLLSLAPALAVVGFGQALVFGSLFRLVLSDVPLHHAGVGGGVLVTIQQSGLALGVATIGTLYLGLENHGVSQAFAAAGAAQIAIMAVLALASRAMPPSASRSPEAE</sequence>
<feature type="transmembrane region" description="Helical" evidence="6">
    <location>
        <begin position="393"/>
        <end position="416"/>
    </location>
</feature>
<feature type="transmembrane region" description="Helical" evidence="6">
    <location>
        <begin position="333"/>
        <end position="350"/>
    </location>
</feature>
<name>A0A250VTW1_STROL</name>
<dbReference type="Pfam" id="PF07690">
    <property type="entry name" value="MFS_1"/>
    <property type="match status" value="1"/>
</dbReference>
<evidence type="ECO:0000256" key="6">
    <source>
        <dbReference type="SAM" id="Phobius"/>
    </source>
</evidence>
<feature type="transmembrane region" description="Helical" evidence="6">
    <location>
        <begin position="28"/>
        <end position="49"/>
    </location>
</feature>
<comment type="caution">
    <text evidence="8">The sequence shown here is derived from an EMBL/GenBank/DDBJ whole genome shotgun (WGS) entry which is preliminary data.</text>
</comment>
<dbReference type="SUPFAM" id="SSF103473">
    <property type="entry name" value="MFS general substrate transporter"/>
    <property type="match status" value="1"/>
</dbReference>
<feature type="transmembrane region" description="Helical" evidence="6">
    <location>
        <begin position="300"/>
        <end position="321"/>
    </location>
</feature>
<evidence type="ECO:0000256" key="3">
    <source>
        <dbReference type="ARBA" id="ARBA00022989"/>
    </source>
</evidence>
<organism evidence="8 9">
    <name type="scientific">Streptomyces olivochromogenes</name>
    <dbReference type="NCBI Taxonomy" id="1963"/>
    <lineage>
        <taxon>Bacteria</taxon>
        <taxon>Bacillati</taxon>
        <taxon>Actinomycetota</taxon>
        <taxon>Actinomycetes</taxon>
        <taxon>Kitasatosporales</taxon>
        <taxon>Streptomycetaceae</taxon>
        <taxon>Streptomyces</taxon>
    </lineage>
</organism>
<evidence type="ECO:0000256" key="2">
    <source>
        <dbReference type="ARBA" id="ARBA00022692"/>
    </source>
</evidence>
<keyword evidence="3 6" id="KW-1133">Transmembrane helix</keyword>
<dbReference type="PANTHER" id="PTHR42718">
    <property type="entry name" value="MAJOR FACILITATOR SUPERFAMILY MULTIDRUG TRANSPORTER MFSC"/>
    <property type="match status" value="1"/>
</dbReference>
<evidence type="ECO:0000259" key="7">
    <source>
        <dbReference type="PROSITE" id="PS50850"/>
    </source>
</evidence>
<feature type="transmembrane region" description="Helical" evidence="6">
    <location>
        <begin position="102"/>
        <end position="125"/>
    </location>
</feature>
<protein>
    <submittedName>
        <fullName evidence="8">MFS transporter</fullName>
    </submittedName>
</protein>
<feature type="transmembrane region" description="Helical" evidence="6">
    <location>
        <begin position="69"/>
        <end position="90"/>
    </location>
</feature>
<evidence type="ECO:0000313" key="9">
    <source>
        <dbReference type="Proteomes" id="UP000217446"/>
    </source>
</evidence>
<comment type="subcellular location">
    <subcellularLocation>
        <location evidence="1">Cell membrane</location>
        <topology evidence="1">Multi-pass membrane protein</topology>
    </subcellularLocation>
</comment>
<keyword evidence="2 6" id="KW-0812">Transmembrane</keyword>
<feature type="transmembrane region" description="Helical" evidence="6">
    <location>
        <begin position="254"/>
        <end position="273"/>
    </location>
</feature>
<feature type="transmembrane region" description="Helical" evidence="6">
    <location>
        <begin position="457"/>
        <end position="479"/>
    </location>
</feature>
<keyword evidence="5" id="KW-0046">Antibiotic resistance</keyword>
<feature type="transmembrane region" description="Helical" evidence="6">
    <location>
        <begin position="164"/>
        <end position="188"/>
    </location>
</feature>
<reference evidence="9" key="1">
    <citation type="submission" date="2017-05" db="EMBL/GenBank/DDBJ databases">
        <title>Streptomyces olivochromogenes NBRC 3561 whole genome shotgun sequence.</title>
        <authorList>
            <person name="Dohra H."/>
            <person name="Kodani S."/>
        </authorList>
    </citation>
    <scope>NUCLEOTIDE SEQUENCE [LARGE SCALE GENOMIC DNA]</scope>
    <source>
        <strain evidence="9">NBRC 3561</strain>
    </source>
</reference>
<dbReference type="GO" id="GO:0022857">
    <property type="term" value="F:transmembrane transporter activity"/>
    <property type="evidence" value="ECO:0007669"/>
    <property type="project" value="InterPro"/>
</dbReference>
<evidence type="ECO:0000313" key="8">
    <source>
        <dbReference type="EMBL" id="GAX57410.1"/>
    </source>
</evidence>
<evidence type="ECO:0000256" key="4">
    <source>
        <dbReference type="ARBA" id="ARBA00023136"/>
    </source>
</evidence>
<accession>A0A250VTW1</accession>
<dbReference type="Gene3D" id="1.20.1720.10">
    <property type="entry name" value="Multidrug resistance protein D"/>
    <property type="match status" value="1"/>
</dbReference>